<evidence type="ECO:0000256" key="1">
    <source>
        <dbReference type="ARBA" id="ARBA00023002"/>
    </source>
</evidence>
<evidence type="ECO:0000313" key="4">
    <source>
        <dbReference type="Proteomes" id="UP000295705"/>
    </source>
</evidence>
<gene>
    <name evidence="3" type="ORF">EV188_102133</name>
</gene>
<name>A0A4R6VKV3_9PSEU</name>
<dbReference type="GO" id="GO:0016705">
    <property type="term" value="F:oxidoreductase activity, acting on paired donors, with incorporation or reduction of molecular oxygen"/>
    <property type="evidence" value="ECO:0007669"/>
    <property type="project" value="InterPro"/>
</dbReference>
<sequence>MTIIQGLGVTLPVDEGLSAGQYLDLARLAEDAGCTDVLVGEVAGPEVFAMLGMIAASTSRIRLGSGIVGVYPRTAVLTAMGFTTLASLAPGRVLAGLGASSPIIVEQWHGLGFDAPRARLEEYVAALRTVFRGERTDLDGAHVRSHGFRAGLGPVDVPILVAAMNPRMLRLAGAIADVAFLTWTPPAEYGPKIALVREGAAAAGRDPDEVGIAASFWAYAGDRVDEAQERLRRFVLQYAMVPTHRPSFRGSFARLDEAARAWEDGDRKKALQLVDDDAVDAMCALGTGDDVARRVDALRAAGVDLPIALTPGAVPGDPDGPAATIERMAASTTKEHA</sequence>
<dbReference type="SUPFAM" id="SSF51679">
    <property type="entry name" value="Bacterial luciferase-like"/>
    <property type="match status" value="1"/>
</dbReference>
<evidence type="ECO:0000259" key="2">
    <source>
        <dbReference type="Pfam" id="PF00296"/>
    </source>
</evidence>
<dbReference type="InterPro" id="IPR036661">
    <property type="entry name" value="Luciferase-like_sf"/>
</dbReference>
<organism evidence="3 4">
    <name type="scientific">Actinomycetospora succinea</name>
    <dbReference type="NCBI Taxonomy" id="663603"/>
    <lineage>
        <taxon>Bacteria</taxon>
        <taxon>Bacillati</taxon>
        <taxon>Actinomycetota</taxon>
        <taxon>Actinomycetes</taxon>
        <taxon>Pseudonocardiales</taxon>
        <taxon>Pseudonocardiaceae</taxon>
        <taxon>Actinomycetospora</taxon>
    </lineage>
</organism>
<dbReference type="PANTHER" id="PTHR43244:SF1">
    <property type="entry name" value="5,10-METHYLENETETRAHYDROMETHANOPTERIN REDUCTASE"/>
    <property type="match status" value="1"/>
</dbReference>
<reference evidence="3 4" key="1">
    <citation type="submission" date="2019-03" db="EMBL/GenBank/DDBJ databases">
        <title>Genomic Encyclopedia of Type Strains, Phase IV (KMG-IV): sequencing the most valuable type-strain genomes for metagenomic binning, comparative biology and taxonomic classification.</title>
        <authorList>
            <person name="Goeker M."/>
        </authorList>
    </citation>
    <scope>NUCLEOTIDE SEQUENCE [LARGE SCALE GENOMIC DNA]</scope>
    <source>
        <strain evidence="3 4">DSM 45775</strain>
    </source>
</reference>
<dbReference type="InterPro" id="IPR011251">
    <property type="entry name" value="Luciferase-like_dom"/>
</dbReference>
<keyword evidence="4" id="KW-1185">Reference proteome</keyword>
<dbReference type="Proteomes" id="UP000295705">
    <property type="component" value="Unassembled WGS sequence"/>
</dbReference>
<dbReference type="Pfam" id="PF00296">
    <property type="entry name" value="Bac_luciferase"/>
    <property type="match status" value="1"/>
</dbReference>
<dbReference type="AlphaFoldDB" id="A0A4R6VKV3"/>
<keyword evidence="1" id="KW-0560">Oxidoreductase</keyword>
<feature type="domain" description="Luciferase-like" evidence="2">
    <location>
        <begin position="18"/>
        <end position="304"/>
    </location>
</feature>
<dbReference type="OrthoDB" id="3457164at2"/>
<comment type="caution">
    <text evidence="3">The sequence shown here is derived from an EMBL/GenBank/DDBJ whole genome shotgun (WGS) entry which is preliminary data.</text>
</comment>
<evidence type="ECO:0000313" key="3">
    <source>
        <dbReference type="EMBL" id="TDQ62479.1"/>
    </source>
</evidence>
<accession>A0A4R6VKV3</accession>
<dbReference type="RefSeq" id="WP_133825554.1">
    <property type="nucleotide sequence ID" value="NZ_BAABHR010000007.1"/>
</dbReference>
<dbReference type="InterPro" id="IPR050564">
    <property type="entry name" value="F420-G6PD/mer"/>
</dbReference>
<dbReference type="PANTHER" id="PTHR43244">
    <property type="match status" value="1"/>
</dbReference>
<proteinExistence type="predicted"/>
<protein>
    <submittedName>
        <fullName evidence="3">Putative F420-dependent oxidoreductase</fullName>
    </submittedName>
</protein>
<dbReference type="EMBL" id="SNYO01000002">
    <property type="protein sequence ID" value="TDQ62479.1"/>
    <property type="molecule type" value="Genomic_DNA"/>
</dbReference>
<dbReference type="Gene3D" id="3.20.20.30">
    <property type="entry name" value="Luciferase-like domain"/>
    <property type="match status" value="1"/>
</dbReference>
<dbReference type="CDD" id="cd01097">
    <property type="entry name" value="Tetrahydromethanopterin_reductase"/>
    <property type="match status" value="1"/>
</dbReference>